<dbReference type="Pfam" id="PF12833">
    <property type="entry name" value="HTH_18"/>
    <property type="match status" value="1"/>
</dbReference>
<dbReference type="Gene3D" id="1.10.10.60">
    <property type="entry name" value="Homeodomain-like"/>
    <property type="match status" value="1"/>
</dbReference>
<keyword evidence="1" id="KW-0238">DNA-binding</keyword>
<evidence type="ECO:0000313" key="3">
    <source>
        <dbReference type="EMBL" id="PSU90860.1"/>
    </source>
</evidence>
<comment type="caution">
    <text evidence="3">The sequence shown here is derived from an EMBL/GenBank/DDBJ whole genome shotgun (WGS) entry which is preliminary data.</text>
</comment>
<dbReference type="Proteomes" id="UP000241426">
    <property type="component" value="Unassembled WGS sequence"/>
</dbReference>
<feature type="domain" description="HTH araC/xylS-type" evidence="2">
    <location>
        <begin position="202"/>
        <end position="301"/>
    </location>
</feature>
<dbReference type="GO" id="GO:0003700">
    <property type="term" value="F:DNA-binding transcription factor activity"/>
    <property type="evidence" value="ECO:0007669"/>
    <property type="project" value="InterPro"/>
</dbReference>
<dbReference type="GO" id="GO:0043565">
    <property type="term" value="F:sequence-specific DNA binding"/>
    <property type="evidence" value="ECO:0007669"/>
    <property type="project" value="InterPro"/>
</dbReference>
<dbReference type="PANTHER" id="PTHR43280">
    <property type="entry name" value="ARAC-FAMILY TRANSCRIPTIONAL REGULATOR"/>
    <property type="match status" value="1"/>
</dbReference>
<evidence type="ECO:0000259" key="2">
    <source>
        <dbReference type="PROSITE" id="PS01124"/>
    </source>
</evidence>
<dbReference type="PANTHER" id="PTHR43280:SF27">
    <property type="entry name" value="TRANSCRIPTIONAL REGULATOR MTLR"/>
    <property type="match status" value="1"/>
</dbReference>
<accession>A0A2T3KBC2</accession>
<evidence type="ECO:0000256" key="1">
    <source>
        <dbReference type="ARBA" id="ARBA00023125"/>
    </source>
</evidence>
<dbReference type="SMART" id="SM00342">
    <property type="entry name" value="HTH_ARAC"/>
    <property type="match status" value="1"/>
</dbReference>
<name>A0A2T3KBC2_9GAMM</name>
<gene>
    <name evidence="3" type="ORF">C9J27_23465</name>
</gene>
<protein>
    <recommendedName>
        <fullName evidence="2">HTH araC/xylS-type domain-containing protein</fullName>
    </recommendedName>
</protein>
<sequence>MDIYKYQDVIFAYENRHFSTCCFQQWSRFFKDEVLHCKMTPINKSNIFSGEVCIINCDKGFIFTSIKSTQQQMSYDGLFNVVCVIYSKSTFYWEQGSESGVLPFGGFILLNGKGPIKHENYSDDEIIVCFIPIIYLEKYVINNSKVVIGSNYCDYIIQLIDSMFFSDKNLTFKMQIVVNLLVLAIIENVDIKNGNIENREYKKLVEFIKSNALNNKINVDFVSRSIGMSKSKIHKLLKRNKTSYGQVVKDVRIAELAKKIECEYDKTVTQLSYECGFNSINHANVVFKTVKNMSISEYKKKLRLGLKYITE</sequence>
<dbReference type="RefSeq" id="WP_107290115.1">
    <property type="nucleotide sequence ID" value="NZ_PYNF01000040.1"/>
</dbReference>
<dbReference type="EMBL" id="PYNF01000040">
    <property type="protein sequence ID" value="PSU90860.1"/>
    <property type="molecule type" value="Genomic_DNA"/>
</dbReference>
<organism evidence="3 4">
    <name type="scientific">Photobacterium kishitanii</name>
    <dbReference type="NCBI Taxonomy" id="318456"/>
    <lineage>
        <taxon>Bacteria</taxon>
        <taxon>Pseudomonadati</taxon>
        <taxon>Pseudomonadota</taxon>
        <taxon>Gammaproteobacteria</taxon>
        <taxon>Vibrionales</taxon>
        <taxon>Vibrionaceae</taxon>
        <taxon>Photobacterium</taxon>
    </lineage>
</organism>
<dbReference type="InterPro" id="IPR018060">
    <property type="entry name" value="HTH_AraC"/>
</dbReference>
<dbReference type="AlphaFoldDB" id="A0A2T3KBC2"/>
<proteinExistence type="predicted"/>
<evidence type="ECO:0000313" key="4">
    <source>
        <dbReference type="Proteomes" id="UP000241426"/>
    </source>
</evidence>
<reference evidence="3 4" key="1">
    <citation type="submission" date="2018-01" db="EMBL/GenBank/DDBJ databases">
        <title>Whole genome sequencing of Histamine producing bacteria.</title>
        <authorList>
            <person name="Butler K."/>
        </authorList>
    </citation>
    <scope>NUCLEOTIDE SEQUENCE [LARGE SCALE GENOMIC DNA]</scope>
    <source>
        <strain evidence="3 4">FS-7.2</strain>
    </source>
</reference>
<dbReference type="PROSITE" id="PS01124">
    <property type="entry name" value="HTH_ARAC_FAMILY_2"/>
    <property type="match status" value="1"/>
</dbReference>